<dbReference type="Pfam" id="PF00873">
    <property type="entry name" value="ACR_tran"/>
    <property type="match status" value="1"/>
</dbReference>
<feature type="transmembrane region" description="Helical" evidence="1">
    <location>
        <begin position="12"/>
        <end position="29"/>
    </location>
</feature>
<dbReference type="Proteomes" id="UP000076962">
    <property type="component" value="Unassembled WGS sequence"/>
</dbReference>
<keyword evidence="1" id="KW-0472">Membrane</keyword>
<gene>
    <name evidence="2" type="ORF">THIOM_004406</name>
</gene>
<evidence type="ECO:0000313" key="3">
    <source>
        <dbReference type="Proteomes" id="UP000076962"/>
    </source>
</evidence>
<dbReference type="PANTHER" id="PTHR32063">
    <property type="match status" value="1"/>
</dbReference>
<feature type="non-terminal residue" evidence="2">
    <location>
        <position position="75"/>
    </location>
</feature>
<dbReference type="InterPro" id="IPR001036">
    <property type="entry name" value="Acrflvin-R"/>
</dbReference>
<accession>A0A176RW34</accession>
<dbReference type="Gene3D" id="1.20.1640.10">
    <property type="entry name" value="Multidrug efflux transporter AcrB transmembrane domain"/>
    <property type="match status" value="1"/>
</dbReference>
<dbReference type="AlphaFoldDB" id="A0A176RW34"/>
<proteinExistence type="predicted"/>
<dbReference type="PANTHER" id="PTHR32063:SF16">
    <property type="entry name" value="CATION EFFLUX SYSTEM (ACRB_ACRD_ACRF FAMILY)"/>
    <property type="match status" value="1"/>
</dbReference>
<organism evidence="2 3">
    <name type="scientific">Candidatus Thiomargarita nelsonii</name>
    <dbReference type="NCBI Taxonomy" id="1003181"/>
    <lineage>
        <taxon>Bacteria</taxon>
        <taxon>Pseudomonadati</taxon>
        <taxon>Pseudomonadota</taxon>
        <taxon>Gammaproteobacteria</taxon>
        <taxon>Thiotrichales</taxon>
        <taxon>Thiotrichaceae</taxon>
        <taxon>Thiomargarita</taxon>
    </lineage>
</organism>
<name>A0A176RW34_9GAMM</name>
<evidence type="ECO:0000256" key="1">
    <source>
        <dbReference type="SAM" id="Phobius"/>
    </source>
</evidence>
<dbReference type="EMBL" id="LUTY01002611">
    <property type="protein sequence ID" value="OAD19918.1"/>
    <property type="molecule type" value="Genomic_DNA"/>
</dbReference>
<comment type="caution">
    <text evidence="2">The sequence shown here is derived from an EMBL/GenBank/DDBJ whole genome shotgun (WGS) entry which is preliminary data.</text>
</comment>
<evidence type="ECO:0000313" key="2">
    <source>
        <dbReference type="EMBL" id="OAD19918.1"/>
    </source>
</evidence>
<dbReference type="GO" id="GO:0005886">
    <property type="term" value="C:plasma membrane"/>
    <property type="evidence" value="ECO:0007669"/>
    <property type="project" value="TreeGrafter"/>
</dbReference>
<reference evidence="2 3" key="1">
    <citation type="submission" date="2016-05" db="EMBL/GenBank/DDBJ databases">
        <title>Single-cell genome of chain-forming Candidatus Thiomargarita nelsonii and comparison to other large sulfur-oxidizing bacteria.</title>
        <authorList>
            <person name="Winkel M."/>
            <person name="Salman V."/>
            <person name="Woyke T."/>
            <person name="Schulz-Vogt H."/>
            <person name="Richter M."/>
            <person name="Flood B."/>
            <person name="Bailey J."/>
            <person name="Amann R."/>
            <person name="Mussmann M."/>
        </authorList>
    </citation>
    <scope>NUCLEOTIDE SEQUENCE [LARGE SCALE GENOMIC DNA]</scope>
    <source>
        <strain evidence="2 3">THI036</strain>
    </source>
</reference>
<protein>
    <submittedName>
        <fullName evidence="2">Multidrug resistance protein</fullName>
    </submittedName>
</protein>
<dbReference type="Gene3D" id="3.30.70.1430">
    <property type="entry name" value="Multidrug efflux transporter AcrB pore domain"/>
    <property type="match status" value="1"/>
</dbReference>
<dbReference type="SUPFAM" id="SSF82693">
    <property type="entry name" value="Multidrug efflux transporter AcrB pore domain, PN1, PN2, PC1 and PC2 subdomains"/>
    <property type="match status" value="1"/>
</dbReference>
<sequence>MARFFIDSPLSPLLLIATLLIGLIGLIFTPRQEDPQISVPMVDIFLRYPGASAEQVANLAIDPLERIMSEIPGVK</sequence>
<keyword evidence="1" id="KW-1133">Transmembrane helix</keyword>
<keyword evidence="1" id="KW-0812">Transmembrane</keyword>
<dbReference type="GO" id="GO:0042910">
    <property type="term" value="F:xenobiotic transmembrane transporter activity"/>
    <property type="evidence" value="ECO:0007669"/>
    <property type="project" value="TreeGrafter"/>
</dbReference>
<keyword evidence="3" id="KW-1185">Reference proteome</keyword>